<gene>
    <name evidence="4" type="ORF">HLB35_16130</name>
</gene>
<comment type="caution">
    <text evidence="4">The sequence shown here is derived from an EMBL/GenBank/DDBJ whole genome shotgun (WGS) entry which is preliminary data.</text>
</comment>
<evidence type="ECO:0000313" key="5">
    <source>
        <dbReference type="Proteomes" id="UP000588806"/>
    </source>
</evidence>
<dbReference type="InterPro" id="IPR011250">
    <property type="entry name" value="OMP/PagP_B-barrel"/>
</dbReference>
<feature type="domain" description="Outer membrane protein beta-barrel" evidence="3">
    <location>
        <begin position="12"/>
        <end position="172"/>
    </location>
</feature>
<reference evidence="4 5" key="2">
    <citation type="submission" date="2020-06" db="EMBL/GenBank/DDBJ databases">
        <title>Halomonas songnenensis sp. nov., a moderately halophilic bacterium isolated from saline and alkaline soils.</title>
        <authorList>
            <person name="Jiang J."/>
            <person name="Pan Y."/>
        </authorList>
    </citation>
    <scope>NUCLEOTIDE SEQUENCE [LARGE SCALE GENOMIC DNA]</scope>
    <source>
        <strain evidence="4 5">TBZ9</strain>
    </source>
</reference>
<dbReference type="SUPFAM" id="SSF56925">
    <property type="entry name" value="OMPA-like"/>
    <property type="match status" value="1"/>
</dbReference>
<evidence type="ECO:0000256" key="1">
    <source>
        <dbReference type="ARBA" id="ARBA00022729"/>
    </source>
</evidence>
<dbReference type="InterPro" id="IPR027385">
    <property type="entry name" value="Beta-barrel_OMP"/>
</dbReference>
<dbReference type="Gene3D" id="2.40.160.20">
    <property type="match status" value="1"/>
</dbReference>
<organism evidence="4 5">
    <name type="scientific">Vreelandella azerica</name>
    <dbReference type="NCBI Taxonomy" id="2732867"/>
    <lineage>
        <taxon>Bacteria</taxon>
        <taxon>Pseudomonadati</taxon>
        <taxon>Pseudomonadota</taxon>
        <taxon>Gammaproteobacteria</taxon>
        <taxon>Oceanospirillales</taxon>
        <taxon>Halomonadaceae</taxon>
        <taxon>Vreelandella</taxon>
    </lineage>
</organism>
<protein>
    <submittedName>
        <fullName evidence="4">Porin family protein</fullName>
    </submittedName>
</protein>
<evidence type="ECO:0000256" key="2">
    <source>
        <dbReference type="SAM" id="SignalP"/>
    </source>
</evidence>
<keyword evidence="1 2" id="KW-0732">Signal</keyword>
<dbReference type="RefSeq" id="WP_171703371.1">
    <property type="nucleotide sequence ID" value="NZ_JABFHI010000016.1"/>
</dbReference>
<dbReference type="Proteomes" id="UP000588806">
    <property type="component" value="Unassembled WGS sequence"/>
</dbReference>
<dbReference type="AlphaFoldDB" id="A0A7Y3U0K9"/>
<accession>A0A7Y3U0K9</accession>
<dbReference type="Pfam" id="PF13505">
    <property type="entry name" value="OMP_b-brl"/>
    <property type="match status" value="1"/>
</dbReference>
<proteinExistence type="predicted"/>
<evidence type="ECO:0000259" key="3">
    <source>
        <dbReference type="Pfam" id="PF13505"/>
    </source>
</evidence>
<dbReference type="EMBL" id="JABFHI010000016">
    <property type="protein sequence ID" value="NOG32917.1"/>
    <property type="molecule type" value="Genomic_DNA"/>
</dbReference>
<evidence type="ECO:0000313" key="4">
    <source>
        <dbReference type="EMBL" id="NOG32917.1"/>
    </source>
</evidence>
<feature type="signal peptide" evidence="2">
    <location>
        <begin position="1"/>
        <end position="22"/>
    </location>
</feature>
<feature type="chain" id="PRO_5031481536" evidence="2">
    <location>
        <begin position="23"/>
        <end position="174"/>
    </location>
</feature>
<sequence>MKYKYTLGVIITATLFSTHAFANDAGELYAGGQFAQAELDGADVKPSAAVGRLGYFVVDNFAVEGRLGVGVGDDSALGRDVEIDSVAGLYGVGHLPLGDIIASVYAVAGFSRGEATVSTPMASISVDDTSFSYGVGLQAKFAPTFSGNVEYISYIDSDVEITAIGLGLNYHFDI</sequence>
<keyword evidence="5" id="KW-1185">Reference proteome</keyword>
<reference evidence="4 5" key="1">
    <citation type="submission" date="2020-05" db="EMBL/GenBank/DDBJ databases">
        <authorList>
            <person name="Ruan W."/>
            <person name="Jeon C.O."/>
            <person name="Chun B.H."/>
        </authorList>
    </citation>
    <scope>NUCLEOTIDE SEQUENCE [LARGE SCALE GENOMIC DNA]</scope>
    <source>
        <strain evidence="4 5">TBZ9</strain>
    </source>
</reference>
<name>A0A7Y3U0K9_9GAMM</name>